<sequence length="222" mass="25330">MGGEKPMKKLVISLSAVVLACSAWVFYSFATEEKSDIFRSLSAELKEIQATKDRYIAQVEHIGITSGEFQTYKAYMRANQQLNNRKDELSDSELLKDLIIEKLLLLEAEKQGVAVSLEQARAYSDEMRHILESTADEKAKAFQQQVIALTGLREDEYWEKHAPEAYKSQLSIEHLLNKLVQDGVLPNASGDPESFQTAWKSYKDKLYESRSEQVKIFIDDIQ</sequence>
<keyword evidence="2" id="KW-0449">Lipoprotein</keyword>
<name>A0AA48M8F7_9BACL</name>
<organism evidence="2 3">
    <name type="scientific">Brevibacillus aydinogluensis</name>
    <dbReference type="NCBI Taxonomy" id="927786"/>
    <lineage>
        <taxon>Bacteria</taxon>
        <taxon>Bacillati</taxon>
        <taxon>Bacillota</taxon>
        <taxon>Bacilli</taxon>
        <taxon>Bacillales</taxon>
        <taxon>Paenibacillaceae</taxon>
        <taxon>Brevibacillus</taxon>
    </lineage>
</organism>
<reference evidence="2" key="1">
    <citation type="submission" date="2023-07" db="EMBL/GenBank/DDBJ databases">
        <authorList>
            <person name="Ivanov I."/>
            <person name="Teneva D."/>
            <person name="Stoikov I."/>
        </authorList>
    </citation>
    <scope>NUCLEOTIDE SEQUENCE</scope>
    <source>
        <strain evidence="2">4475</strain>
    </source>
</reference>
<evidence type="ECO:0000256" key="1">
    <source>
        <dbReference type="SAM" id="Coils"/>
    </source>
</evidence>
<dbReference type="Gene3D" id="1.10.4030.10">
    <property type="entry name" value="Porin chaperone SurA, peptide-binding domain"/>
    <property type="match status" value="1"/>
</dbReference>
<protein>
    <submittedName>
        <fullName evidence="2">Lipoprotein</fullName>
    </submittedName>
</protein>
<keyword evidence="3" id="KW-1185">Reference proteome</keyword>
<dbReference type="Proteomes" id="UP001189619">
    <property type="component" value="Chromosome"/>
</dbReference>
<dbReference type="InterPro" id="IPR027304">
    <property type="entry name" value="Trigger_fact/SurA_dom_sf"/>
</dbReference>
<evidence type="ECO:0000313" key="3">
    <source>
        <dbReference type="Proteomes" id="UP001189619"/>
    </source>
</evidence>
<gene>
    <name evidence="2" type="ORF">BSPP4475_04060</name>
</gene>
<proteinExistence type="predicted"/>
<dbReference type="PROSITE" id="PS51257">
    <property type="entry name" value="PROKAR_LIPOPROTEIN"/>
    <property type="match status" value="1"/>
</dbReference>
<feature type="coiled-coil region" evidence="1">
    <location>
        <begin position="38"/>
        <end position="92"/>
    </location>
</feature>
<accession>A0AA48M8F7</accession>
<dbReference type="AlphaFoldDB" id="A0AA48M8F7"/>
<dbReference type="SUPFAM" id="SSF109998">
    <property type="entry name" value="Triger factor/SurA peptide-binding domain-like"/>
    <property type="match status" value="1"/>
</dbReference>
<keyword evidence="1" id="KW-0175">Coiled coil</keyword>
<evidence type="ECO:0000313" key="2">
    <source>
        <dbReference type="EMBL" id="CAJ1001499.1"/>
    </source>
</evidence>
<dbReference type="KEGG" id="bayd:BSPP4475_04060"/>
<dbReference type="EMBL" id="OY569118">
    <property type="protein sequence ID" value="CAJ1001499.1"/>
    <property type="molecule type" value="Genomic_DNA"/>
</dbReference>